<keyword evidence="1" id="KW-1133">Transmembrane helix</keyword>
<accession>A0A5C5WYW9</accession>
<organism evidence="2 3">
    <name type="scientific">Thalassoglobus neptunius</name>
    <dbReference type="NCBI Taxonomy" id="1938619"/>
    <lineage>
        <taxon>Bacteria</taxon>
        <taxon>Pseudomonadati</taxon>
        <taxon>Planctomycetota</taxon>
        <taxon>Planctomycetia</taxon>
        <taxon>Planctomycetales</taxon>
        <taxon>Planctomycetaceae</taxon>
        <taxon>Thalassoglobus</taxon>
    </lineage>
</organism>
<comment type="caution">
    <text evidence="2">The sequence shown here is derived from an EMBL/GenBank/DDBJ whole genome shotgun (WGS) entry which is preliminary data.</text>
</comment>
<feature type="transmembrane region" description="Helical" evidence="1">
    <location>
        <begin position="7"/>
        <end position="29"/>
    </location>
</feature>
<evidence type="ECO:0000313" key="3">
    <source>
        <dbReference type="Proteomes" id="UP000317243"/>
    </source>
</evidence>
<keyword evidence="1" id="KW-0472">Membrane</keyword>
<feature type="transmembrane region" description="Helical" evidence="1">
    <location>
        <begin position="41"/>
        <end position="67"/>
    </location>
</feature>
<keyword evidence="3" id="KW-1185">Reference proteome</keyword>
<dbReference type="RefSeq" id="WP_146510358.1">
    <property type="nucleotide sequence ID" value="NZ_SIHI01000004.1"/>
</dbReference>
<evidence type="ECO:0000313" key="2">
    <source>
        <dbReference type="EMBL" id="TWT55469.1"/>
    </source>
</evidence>
<gene>
    <name evidence="2" type="ORF">KOR42_28550</name>
</gene>
<sequence length="125" mass="14251">MRTKAALFARACVVVFLIYLPLSWFWNWATETRFWTPFEMFVSAILTVLFFGGIAWLITNVGMSLLFGRNAEYERYKTVGGDSFIDSMPRLPKESSWQFECPVCGAPVEHRIDICGQCGYGSETP</sequence>
<evidence type="ECO:0000256" key="1">
    <source>
        <dbReference type="SAM" id="Phobius"/>
    </source>
</evidence>
<reference evidence="2 3" key="1">
    <citation type="submission" date="2019-02" db="EMBL/GenBank/DDBJ databases">
        <title>Deep-cultivation of Planctomycetes and their phenomic and genomic characterization uncovers novel biology.</title>
        <authorList>
            <person name="Wiegand S."/>
            <person name="Jogler M."/>
            <person name="Boedeker C."/>
            <person name="Pinto D."/>
            <person name="Vollmers J."/>
            <person name="Rivas-Marin E."/>
            <person name="Kohn T."/>
            <person name="Peeters S.H."/>
            <person name="Heuer A."/>
            <person name="Rast P."/>
            <person name="Oberbeckmann S."/>
            <person name="Bunk B."/>
            <person name="Jeske O."/>
            <person name="Meyerdierks A."/>
            <person name="Storesund J.E."/>
            <person name="Kallscheuer N."/>
            <person name="Luecker S."/>
            <person name="Lage O.M."/>
            <person name="Pohl T."/>
            <person name="Merkel B.J."/>
            <person name="Hornburger P."/>
            <person name="Mueller R.-W."/>
            <person name="Bruemmer F."/>
            <person name="Labrenz M."/>
            <person name="Spormann A.M."/>
            <person name="Op Den Camp H."/>
            <person name="Overmann J."/>
            <person name="Amann R."/>
            <person name="Jetten M.S.M."/>
            <person name="Mascher T."/>
            <person name="Medema M.H."/>
            <person name="Devos D.P."/>
            <person name="Kaster A.-K."/>
            <person name="Ovreas L."/>
            <person name="Rohde M."/>
            <person name="Galperin M.Y."/>
            <person name="Jogler C."/>
        </authorList>
    </citation>
    <scope>NUCLEOTIDE SEQUENCE [LARGE SCALE GENOMIC DNA]</scope>
    <source>
        <strain evidence="2 3">KOR42</strain>
    </source>
</reference>
<dbReference type="EMBL" id="SIHI01000004">
    <property type="protein sequence ID" value="TWT55469.1"/>
    <property type="molecule type" value="Genomic_DNA"/>
</dbReference>
<name>A0A5C5WYW9_9PLAN</name>
<proteinExistence type="predicted"/>
<dbReference type="Proteomes" id="UP000317243">
    <property type="component" value="Unassembled WGS sequence"/>
</dbReference>
<dbReference type="OrthoDB" id="270841at2"/>
<dbReference type="AlphaFoldDB" id="A0A5C5WYW9"/>
<protein>
    <submittedName>
        <fullName evidence="2">Uncharacterized protein</fullName>
    </submittedName>
</protein>
<keyword evidence="1" id="KW-0812">Transmembrane</keyword>